<sequence>MEYESFRYIVFVNGLIVLLIITLLIKKAYRKWSIAIMLAYTIVYAAIIITAPLIKEKKYEEFLAEVENQLAIRYPTEEWTMKKDINFYSFPYDFLVEVSFQEEPNVIYGFVLDEEASCMNITDI</sequence>
<accession>A0A0A3I0T7</accession>
<organism evidence="2 3">
    <name type="scientific">Ureibacillus sinduriensis BLB-1 = JCM 15800</name>
    <dbReference type="NCBI Taxonomy" id="1384057"/>
    <lineage>
        <taxon>Bacteria</taxon>
        <taxon>Bacillati</taxon>
        <taxon>Bacillota</taxon>
        <taxon>Bacilli</taxon>
        <taxon>Bacillales</taxon>
        <taxon>Caryophanaceae</taxon>
        <taxon>Ureibacillus</taxon>
    </lineage>
</organism>
<keyword evidence="1" id="KW-0472">Membrane</keyword>
<proteinExistence type="predicted"/>
<keyword evidence="3" id="KW-1185">Reference proteome</keyword>
<reference evidence="2 3" key="1">
    <citation type="submission" date="2014-02" db="EMBL/GenBank/DDBJ databases">
        <title>Draft genome sequence of Lysinibacillus sinduriensis JCM 15800.</title>
        <authorList>
            <person name="Zhang F."/>
            <person name="Wang G."/>
            <person name="Zhang L."/>
        </authorList>
    </citation>
    <scope>NUCLEOTIDE SEQUENCE [LARGE SCALE GENOMIC DNA]</scope>
    <source>
        <strain evidence="2 3">JCM 15800</strain>
    </source>
</reference>
<evidence type="ECO:0000313" key="2">
    <source>
        <dbReference type="EMBL" id="KGR76248.1"/>
    </source>
</evidence>
<comment type="caution">
    <text evidence="2">The sequence shown here is derived from an EMBL/GenBank/DDBJ whole genome shotgun (WGS) entry which is preliminary data.</text>
</comment>
<protein>
    <submittedName>
        <fullName evidence="2">Uncharacterized protein</fullName>
    </submittedName>
</protein>
<keyword evidence="1" id="KW-1133">Transmembrane helix</keyword>
<feature type="transmembrane region" description="Helical" evidence="1">
    <location>
        <begin position="6"/>
        <end position="25"/>
    </location>
</feature>
<keyword evidence="1" id="KW-0812">Transmembrane</keyword>
<evidence type="ECO:0000313" key="3">
    <source>
        <dbReference type="Proteomes" id="UP000030408"/>
    </source>
</evidence>
<dbReference type="OrthoDB" id="2740332at2"/>
<dbReference type="EMBL" id="JPVO01000046">
    <property type="protein sequence ID" value="KGR76248.1"/>
    <property type="molecule type" value="Genomic_DNA"/>
</dbReference>
<dbReference type="STRING" id="1384057.CD33_06790"/>
<dbReference type="Proteomes" id="UP000030408">
    <property type="component" value="Unassembled WGS sequence"/>
</dbReference>
<gene>
    <name evidence="2" type="ORF">CD33_06790</name>
</gene>
<name>A0A0A3I0T7_9BACL</name>
<dbReference type="RefSeq" id="WP_036199272.1">
    <property type="nucleotide sequence ID" value="NZ_AVCY01000010.1"/>
</dbReference>
<evidence type="ECO:0000256" key="1">
    <source>
        <dbReference type="SAM" id="Phobius"/>
    </source>
</evidence>
<dbReference type="AlphaFoldDB" id="A0A0A3I0T7"/>
<feature type="transmembrane region" description="Helical" evidence="1">
    <location>
        <begin position="32"/>
        <end position="54"/>
    </location>
</feature>